<dbReference type="InterPro" id="IPR010388">
    <property type="entry name" value="Anaerobic_Co-chelatase"/>
</dbReference>
<gene>
    <name evidence="1" type="ORF">dnl_54350</name>
</gene>
<keyword evidence="2" id="KW-1185">Reference proteome</keyword>
<dbReference type="Pfam" id="PF06180">
    <property type="entry name" value="CbiK"/>
    <property type="match status" value="1"/>
</dbReference>
<dbReference type="Gene3D" id="3.40.50.1400">
    <property type="match status" value="2"/>
</dbReference>
<protein>
    <submittedName>
        <fullName evidence="1">Anaerobic cobalt chelatase</fullName>
    </submittedName>
</protein>
<reference evidence="1" key="1">
    <citation type="journal article" date="2021" name="Microb. Physiol.">
        <title>Proteogenomic Insights into the Physiology of Marine, Sulfate-Reducing, Filamentous Desulfonema limicola and Desulfonema magnum.</title>
        <authorList>
            <person name="Schnaars V."/>
            <person name="Wohlbrand L."/>
            <person name="Scheve S."/>
            <person name="Hinrichs C."/>
            <person name="Reinhardt R."/>
            <person name="Rabus R."/>
        </authorList>
    </citation>
    <scope>NUCLEOTIDE SEQUENCE</scope>
    <source>
        <strain evidence="1">5ac10</strain>
    </source>
</reference>
<evidence type="ECO:0000313" key="2">
    <source>
        <dbReference type="Proteomes" id="UP000663720"/>
    </source>
</evidence>
<dbReference type="KEGG" id="dli:dnl_54350"/>
<accession>A0A975BCW0</accession>
<sequence length="331" mass="37183">MLNRFLYFILIVMFTFCGTESAISSNEHGKTGNREYKTAIVLASFGTTVPSAVESITNIQDKVKKEFPGIPVKITFTSNIIRSVWKERQAEPEKWLNQGISREILYVENIISTIGDLMEQGYKNIIVQPTHIFFMEQSHDLNQYIQALASIRTIKKKWKPFNRLVMGRPALGMPGDIYSYHDDLEKALKTLLPDVELAKKEKAVLVYMAHGNEHWSTGIYAEAQALMQTLYPDVKTFIGCVEGYPGIDHVVNLLSHIKADKVVIKPFMIVAGDHAVNDMAGQEEDSWQNIMTKKGFNVMPVLKGLGSNDAFADIFVEHIKDAAINAGISLK</sequence>
<dbReference type="EMBL" id="CP061799">
    <property type="protein sequence ID" value="QTA83042.1"/>
    <property type="molecule type" value="Genomic_DNA"/>
</dbReference>
<dbReference type="SUPFAM" id="SSF53800">
    <property type="entry name" value="Chelatase"/>
    <property type="match status" value="1"/>
</dbReference>
<organism evidence="1 2">
    <name type="scientific">Desulfonema limicola</name>
    <dbReference type="NCBI Taxonomy" id="45656"/>
    <lineage>
        <taxon>Bacteria</taxon>
        <taxon>Pseudomonadati</taxon>
        <taxon>Thermodesulfobacteriota</taxon>
        <taxon>Desulfobacteria</taxon>
        <taxon>Desulfobacterales</taxon>
        <taxon>Desulfococcaceae</taxon>
        <taxon>Desulfonema</taxon>
    </lineage>
</organism>
<dbReference type="RefSeq" id="WP_207688889.1">
    <property type="nucleotide sequence ID" value="NZ_CP061799.1"/>
</dbReference>
<dbReference type="GO" id="GO:0016852">
    <property type="term" value="F:sirohydrochlorin cobaltochelatase activity"/>
    <property type="evidence" value="ECO:0007669"/>
    <property type="project" value="InterPro"/>
</dbReference>
<dbReference type="AlphaFoldDB" id="A0A975BCW0"/>
<proteinExistence type="predicted"/>
<dbReference type="Proteomes" id="UP000663720">
    <property type="component" value="Chromosome"/>
</dbReference>
<evidence type="ECO:0000313" key="1">
    <source>
        <dbReference type="EMBL" id="QTA83042.1"/>
    </source>
</evidence>
<dbReference type="CDD" id="cd03413">
    <property type="entry name" value="CbiK_C"/>
    <property type="match status" value="1"/>
</dbReference>
<dbReference type="GO" id="GO:0019251">
    <property type="term" value="P:anaerobic cobalamin biosynthetic process"/>
    <property type="evidence" value="ECO:0007669"/>
    <property type="project" value="InterPro"/>
</dbReference>
<name>A0A975BCW0_9BACT</name>